<dbReference type="SUPFAM" id="SSF48097">
    <property type="entry name" value="Regulator of G-protein signaling, RGS"/>
    <property type="match status" value="1"/>
</dbReference>
<dbReference type="Pfam" id="PF00615">
    <property type="entry name" value="RGS"/>
    <property type="match status" value="1"/>
</dbReference>
<accession>A0A1A0HEE1</accession>
<dbReference type="InterPro" id="IPR016137">
    <property type="entry name" value="RGS"/>
</dbReference>
<dbReference type="SMART" id="SM00315">
    <property type="entry name" value="RGS"/>
    <property type="match status" value="1"/>
</dbReference>
<dbReference type="Gene3D" id="1.10.167.10">
    <property type="entry name" value="Regulator of G-protein Signalling 4, domain 2"/>
    <property type="match status" value="1"/>
</dbReference>
<evidence type="ECO:0000256" key="1">
    <source>
        <dbReference type="SAM" id="MobiDB-lite"/>
    </source>
</evidence>
<feature type="compositionally biased region" description="Low complexity" evidence="1">
    <location>
        <begin position="295"/>
        <end position="311"/>
    </location>
</feature>
<reference evidence="3 4" key="1">
    <citation type="submission" date="2016-05" db="EMBL/GenBank/DDBJ databases">
        <title>Comparative genomics of biotechnologically important yeasts.</title>
        <authorList>
            <consortium name="DOE Joint Genome Institute"/>
            <person name="Riley R."/>
            <person name="Haridas S."/>
            <person name="Wolfe K.H."/>
            <person name="Lopes M.R."/>
            <person name="Hittinger C.T."/>
            <person name="Goker M."/>
            <person name="Salamov A."/>
            <person name="Wisecaver J."/>
            <person name="Long T.M."/>
            <person name="Aerts A.L."/>
            <person name="Barry K."/>
            <person name="Choi C."/>
            <person name="Clum A."/>
            <person name="Coughlan A.Y."/>
            <person name="Deshpande S."/>
            <person name="Douglass A.P."/>
            <person name="Hanson S.J."/>
            <person name="Klenk H.-P."/>
            <person name="LaButti K."/>
            <person name="Lapidus A."/>
            <person name="Lindquist E."/>
            <person name="Lipzen A."/>
            <person name="Meier-kolthoff J.P."/>
            <person name="Ohm R.A."/>
            <person name="Otillar R.P."/>
            <person name="Pangilinan J."/>
            <person name="Peng Y."/>
            <person name="Rokas A."/>
            <person name="Rosa C.A."/>
            <person name="Scheuner C."/>
            <person name="Sibirny A.A."/>
            <person name="Slot J.C."/>
            <person name="Stielow J.B."/>
            <person name="Sun H."/>
            <person name="Kurtzman C.P."/>
            <person name="Blackwell M."/>
            <person name="Grigoriev I.V."/>
            <person name="Jeffries T.W."/>
        </authorList>
    </citation>
    <scope>NUCLEOTIDE SEQUENCE [LARGE SCALE GENOMIC DNA]</scope>
    <source>
        <strain evidence="3 4">NRRL YB-4993</strain>
    </source>
</reference>
<organism evidence="3 4">
    <name type="scientific">Metschnikowia bicuspidata var. bicuspidata NRRL YB-4993</name>
    <dbReference type="NCBI Taxonomy" id="869754"/>
    <lineage>
        <taxon>Eukaryota</taxon>
        <taxon>Fungi</taxon>
        <taxon>Dikarya</taxon>
        <taxon>Ascomycota</taxon>
        <taxon>Saccharomycotina</taxon>
        <taxon>Pichiomycetes</taxon>
        <taxon>Metschnikowiaceae</taxon>
        <taxon>Metschnikowia</taxon>
    </lineage>
</organism>
<evidence type="ECO:0000313" key="3">
    <source>
        <dbReference type="EMBL" id="OBA22361.1"/>
    </source>
</evidence>
<keyword evidence="4" id="KW-1185">Reference proteome</keyword>
<sequence length="443" mass="47678">MSSAFLLPPQGAVPPMSLDGALHGPHSLHDTPLLMEKLIGDCFQQSMDPQALSPSRLAYARRFHQYLAACHSHENLAFLLAIFRYEHFYRRQHTGHLPPPSLMLDRYLESVRQHSPRVVTDARRRSTCSFSSVSLAASDVLLAVSGVPFALEIEEASDAESFLKDAGIPLPSLQNLPLDSNTGNECSSDCLLLGDMWRHIWATFIADQAERQINLSNKTYRALVEFHESSCAAPSPALLVAAKTEVMRLIHENTYHAFTRMMRYADDSEPSSSASVSPFGSPLGTPLSAATKPESAASRARSSTPSSTGSRNEPAFPIQKSSVHASASSVLSGSSGPSVAPVAQRKRSILLHTLAGHAPAAGDLAGSPSHPLTSILSHLKSLPGSPVFARASSSAPQTPAPGVNFSSDRHLPEDDLITRPRSSAVAESHTSGSLFGKLWKKRR</sequence>
<dbReference type="RefSeq" id="XP_018712857.1">
    <property type="nucleotide sequence ID" value="XM_018853933.1"/>
</dbReference>
<dbReference type="OrthoDB" id="4097096at2759"/>
<name>A0A1A0HEE1_9ASCO</name>
<proteinExistence type="predicted"/>
<dbReference type="AlphaFoldDB" id="A0A1A0HEE1"/>
<evidence type="ECO:0000313" key="4">
    <source>
        <dbReference type="Proteomes" id="UP000092555"/>
    </source>
</evidence>
<dbReference type="GeneID" id="30026909"/>
<dbReference type="Proteomes" id="UP000092555">
    <property type="component" value="Unassembled WGS sequence"/>
</dbReference>
<protein>
    <recommendedName>
        <fullName evidence="2">RGS domain-containing protein</fullName>
    </recommendedName>
</protein>
<comment type="caution">
    <text evidence="3">The sequence shown here is derived from an EMBL/GenBank/DDBJ whole genome shotgun (WGS) entry which is preliminary data.</text>
</comment>
<gene>
    <name evidence="3" type="ORF">METBIDRAFT_11207</name>
</gene>
<evidence type="ECO:0000259" key="2">
    <source>
        <dbReference type="SMART" id="SM00315"/>
    </source>
</evidence>
<feature type="compositionally biased region" description="Low complexity" evidence="1">
    <location>
        <begin position="270"/>
        <end position="282"/>
    </location>
</feature>
<dbReference type="EMBL" id="LXTC01000002">
    <property type="protein sequence ID" value="OBA22361.1"/>
    <property type="molecule type" value="Genomic_DNA"/>
</dbReference>
<dbReference type="InterPro" id="IPR044926">
    <property type="entry name" value="RGS_subdomain_2"/>
</dbReference>
<feature type="region of interest" description="Disordered" evidence="1">
    <location>
        <begin position="267"/>
        <end position="321"/>
    </location>
</feature>
<feature type="region of interest" description="Disordered" evidence="1">
    <location>
        <begin position="387"/>
        <end position="443"/>
    </location>
</feature>
<feature type="compositionally biased region" description="Basic and acidic residues" evidence="1">
    <location>
        <begin position="407"/>
        <end position="418"/>
    </location>
</feature>
<dbReference type="InterPro" id="IPR036305">
    <property type="entry name" value="RGS_sf"/>
</dbReference>
<feature type="domain" description="RGS" evidence="2">
    <location>
        <begin position="53"/>
        <end position="268"/>
    </location>
</feature>